<dbReference type="KEGG" id="fmr:Fuma_00451"/>
<feature type="binding site" evidence="6">
    <location>
        <position position="589"/>
    </location>
    <ligand>
        <name>ATP</name>
        <dbReference type="ChEBI" id="CHEBI:30616"/>
    </ligand>
</feature>
<comment type="function">
    <text evidence="6 7">Catalyzes the reversible transfer of the terminal phosphate of ATP to form a long-chain polyphosphate (polyP).</text>
</comment>
<evidence type="ECO:0000256" key="5">
    <source>
        <dbReference type="ARBA" id="ARBA00022840"/>
    </source>
</evidence>
<feature type="domain" description="Polyphosphate kinase C-terminal" evidence="12">
    <location>
        <begin position="328"/>
        <end position="492"/>
    </location>
</feature>
<dbReference type="GO" id="GO:0008976">
    <property type="term" value="F:polyphosphate kinase activity"/>
    <property type="evidence" value="ECO:0007669"/>
    <property type="project" value="UniProtKB-UniRule"/>
</dbReference>
<evidence type="ECO:0000256" key="3">
    <source>
        <dbReference type="ARBA" id="ARBA00022741"/>
    </source>
</evidence>
<evidence type="ECO:0000259" key="10">
    <source>
        <dbReference type="Pfam" id="PF13089"/>
    </source>
</evidence>
<dbReference type="InterPro" id="IPR041108">
    <property type="entry name" value="PP_kinase_C_1"/>
</dbReference>
<keyword evidence="4 6" id="KW-0418">Kinase</keyword>
<keyword evidence="6" id="KW-0460">Magnesium</keyword>
<keyword evidence="5 6" id="KW-0067">ATP-binding</keyword>
<keyword evidence="2 6" id="KW-0808">Transferase</keyword>
<dbReference type="HAMAP" id="MF_00347">
    <property type="entry name" value="Polyphosphate_kinase"/>
    <property type="match status" value="1"/>
</dbReference>
<dbReference type="EC" id="2.7.4.1" evidence="6 7"/>
<feature type="region of interest" description="Disordered" evidence="8">
    <location>
        <begin position="652"/>
        <end position="674"/>
    </location>
</feature>
<name>A0A1P8W9Y2_9PLAN</name>
<feature type="domain" description="Polyphosphate kinase middle" evidence="9">
    <location>
        <begin position="123"/>
        <end position="301"/>
    </location>
</feature>
<dbReference type="InterPro" id="IPR025200">
    <property type="entry name" value="PPK_C_dom2"/>
</dbReference>
<dbReference type="NCBIfam" id="NF003917">
    <property type="entry name" value="PRK05443.1-1"/>
    <property type="match status" value="1"/>
</dbReference>
<dbReference type="Pfam" id="PF02503">
    <property type="entry name" value="PP_kinase"/>
    <property type="match status" value="1"/>
</dbReference>
<evidence type="ECO:0000256" key="1">
    <source>
        <dbReference type="ARBA" id="ARBA00022553"/>
    </source>
</evidence>
<dbReference type="GO" id="GO:0006799">
    <property type="term" value="P:polyphosphate biosynthetic process"/>
    <property type="evidence" value="ECO:0007669"/>
    <property type="project" value="UniProtKB-UniRule"/>
</dbReference>
<evidence type="ECO:0000259" key="9">
    <source>
        <dbReference type="Pfam" id="PF02503"/>
    </source>
</evidence>
<dbReference type="SUPFAM" id="SSF143724">
    <property type="entry name" value="PHP14-like"/>
    <property type="match status" value="1"/>
</dbReference>
<sequence length="699" mass="79125">MKVKPELFVNRELSWLEFNQRVMDEAADTTVPLLERLRFLAITASNLDEFFMVRVGSLRTAIRRGDPGVDPSGLNANEQLQAVSERIHRMVEDMYRIYLEQVEPELTRIGIKRRHVTEFTQQQSDFVEQLFEEQISAILTPIAIHNPDSFPLLMGRTINVAVQLAPAANEEAFRFAVIPFGQSDLRFLTLPSDGTHEFVLGEDVIALLVQRFFPGEQIVSTVPFRITRNADLSVREEDGTDLLAEMEDVLEERKDSFCVRLEISDQVTMPMLTFLKKLLKVRSRDVYVLPGPAGFGDLMRLADLPGGEQYVYPRWKPRTPVGIDPGQSMFEAISQGDKLLYHPYQSFDPVIRLIEEAAADPDVVAIKQTLYRTSRNSPIVAALKRAAEHGKNVTVIVELKARFDEARNIEWAKQLELAGVQVIYGVRGLKTHAKACVVVRREPQGFRRYCHFGTGNYNEATAGLYTDVSYFTANEELGQDVISWFNATTGFSQLQQFQQIDSAPIGLRERLLELIEFETSRARNNLEAEINAKFNSLVDPGIIKALYTASKAGVKIRLNVRGICCLRPGVAGLSENIEVISIIDRFLEHARVFHFLHGGDDQVLISSADIMPRNLDRRVELLVPILDDDCKQIAIELLENCMRDTVKARRILPDGSYEKPSPDPDTAYRSQQESQRLAIEAEESAFEAKRRMFVPLEPN</sequence>
<dbReference type="SUPFAM" id="SSF140356">
    <property type="entry name" value="PPK N-terminal domain-like"/>
    <property type="match status" value="1"/>
</dbReference>
<dbReference type="PIRSF" id="PIRSF015589">
    <property type="entry name" value="PP_kinase"/>
    <property type="match status" value="1"/>
</dbReference>
<dbReference type="InterPro" id="IPR036832">
    <property type="entry name" value="PPK_N_dom_sf"/>
</dbReference>
<dbReference type="InterPro" id="IPR024953">
    <property type="entry name" value="PP_kinase_middle"/>
</dbReference>
<dbReference type="Pfam" id="PF13089">
    <property type="entry name" value="PP_kinase_N"/>
    <property type="match status" value="1"/>
</dbReference>
<feature type="domain" description="Polyphosphate kinase C-terminal" evidence="11">
    <location>
        <begin position="503"/>
        <end position="671"/>
    </location>
</feature>
<feature type="binding site" evidence="6">
    <location>
        <position position="372"/>
    </location>
    <ligand>
        <name>Mg(2+)</name>
        <dbReference type="ChEBI" id="CHEBI:18420"/>
    </ligand>
</feature>
<dbReference type="EMBL" id="CP017641">
    <property type="protein sequence ID" value="APZ90867.1"/>
    <property type="molecule type" value="Genomic_DNA"/>
</dbReference>
<dbReference type="CDD" id="cd09165">
    <property type="entry name" value="PLDc_PaPPK1_C1_like"/>
    <property type="match status" value="1"/>
</dbReference>
<feature type="active site" description="Phosphohistidine intermediate" evidence="6">
    <location>
        <position position="432"/>
    </location>
</feature>
<feature type="binding site" evidence="6">
    <location>
        <position position="561"/>
    </location>
    <ligand>
        <name>ATP</name>
        <dbReference type="ChEBI" id="CHEBI:30616"/>
    </ligand>
</feature>
<dbReference type="InterPro" id="IPR025198">
    <property type="entry name" value="PPK_N_dom"/>
</dbReference>
<evidence type="ECO:0000256" key="4">
    <source>
        <dbReference type="ARBA" id="ARBA00022777"/>
    </source>
</evidence>
<dbReference type="PANTHER" id="PTHR30218">
    <property type="entry name" value="POLYPHOSPHATE KINASE"/>
    <property type="match status" value="1"/>
</dbReference>
<keyword evidence="1 6" id="KW-0597">Phosphoprotein</keyword>
<feature type="binding site" evidence="6">
    <location>
        <position position="402"/>
    </location>
    <ligand>
        <name>Mg(2+)</name>
        <dbReference type="ChEBI" id="CHEBI:18420"/>
    </ligand>
</feature>
<evidence type="ECO:0000256" key="6">
    <source>
        <dbReference type="HAMAP-Rule" id="MF_00347"/>
    </source>
</evidence>
<dbReference type="Gene3D" id="3.30.1840.10">
    <property type="entry name" value="Polyphosphate kinase middle domain"/>
    <property type="match status" value="1"/>
</dbReference>
<keyword evidence="14" id="KW-1185">Reference proteome</keyword>
<dbReference type="Gene3D" id="3.30.870.10">
    <property type="entry name" value="Endonuclease Chain A"/>
    <property type="match status" value="2"/>
</dbReference>
<evidence type="ECO:0000256" key="8">
    <source>
        <dbReference type="SAM" id="MobiDB-lite"/>
    </source>
</evidence>
<dbReference type="SUPFAM" id="SSF56024">
    <property type="entry name" value="Phospholipase D/nuclease"/>
    <property type="match status" value="2"/>
</dbReference>
<feature type="binding site" evidence="6">
    <location>
        <position position="46"/>
    </location>
    <ligand>
        <name>ATP</name>
        <dbReference type="ChEBI" id="CHEBI:30616"/>
    </ligand>
</feature>
<dbReference type="Pfam" id="PF17941">
    <property type="entry name" value="PP_kinase_C_1"/>
    <property type="match status" value="1"/>
</dbReference>
<dbReference type="NCBIfam" id="TIGR03705">
    <property type="entry name" value="poly_P_kin"/>
    <property type="match status" value="1"/>
</dbReference>
<reference evidence="13 14" key="1">
    <citation type="journal article" date="2016" name="Front. Microbiol.">
        <title>Fuerstia marisgermanicae gen. nov., sp. nov., an Unusual Member of the Phylum Planctomycetes from the German Wadden Sea.</title>
        <authorList>
            <person name="Kohn T."/>
            <person name="Heuer A."/>
            <person name="Jogler M."/>
            <person name="Vollmers J."/>
            <person name="Boedeker C."/>
            <person name="Bunk B."/>
            <person name="Rast P."/>
            <person name="Borchert D."/>
            <person name="Glockner I."/>
            <person name="Freese H.M."/>
            <person name="Klenk H.P."/>
            <person name="Overmann J."/>
            <person name="Kaster A.K."/>
            <person name="Rohde M."/>
            <person name="Wiegand S."/>
            <person name="Jogler C."/>
        </authorList>
    </citation>
    <scope>NUCLEOTIDE SEQUENCE [LARGE SCALE GENOMIC DNA]</scope>
    <source>
        <strain evidence="13 14">NH11</strain>
    </source>
</reference>
<evidence type="ECO:0000259" key="12">
    <source>
        <dbReference type="Pfam" id="PF17941"/>
    </source>
</evidence>
<dbReference type="Pfam" id="PF13090">
    <property type="entry name" value="PP_kinase_C"/>
    <property type="match status" value="1"/>
</dbReference>
<gene>
    <name evidence="6 13" type="primary">ppk</name>
    <name evidence="13" type="ORF">Fuma_00451</name>
</gene>
<protein>
    <recommendedName>
        <fullName evidence="6 7">Polyphosphate kinase</fullName>
        <ecNumber evidence="6 7">2.7.4.1</ecNumber>
    </recommendedName>
    <alternativeName>
        <fullName evidence="6">ATP-polyphosphate phosphotransferase</fullName>
    </alternativeName>
    <alternativeName>
        <fullName evidence="6">Polyphosphoric acid kinase</fullName>
    </alternativeName>
</protein>
<dbReference type="PANTHER" id="PTHR30218:SF0">
    <property type="entry name" value="POLYPHOSPHATE KINASE"/>
    <property type="match status" value="1"/>
</dbReference>
<dbReference type="Gene3D" id="1.20.58.310">
    <property type="entry name" value="Polyphosphate kinase N-terminal domain"/>
    <property type="match status" value="1"/>
</dbReference>
<feature type="binding site" evidence="6">
    <location>
        <position position="465"/>
    </location>
    <ligand>
        <name>ATP</name>
        <dbReference type="ChEBI" id="CHEBI:30616"/>
    </ligand>
</feature>
<comment type="PTM">
    <text evidence="6 7">An intermediate of this reaction is the autophosphorylated ppk in which a phosphate is covalently linked to a histidine residue through a N-P bond.</text>
</comment>
<proteinExistence type="inferred from homology"/>
<dbReference type="InterPro" id="IPR036830">
    <property type="entry name" value="PP_kinase_middle_dom_sf"/>
</dbReference>
<evidence type="ECO:0000313" key="13">
    <source>
        <dbReference type="EMBL" id="APZ90867.1"/>
    </source>
</evidence>
<dbReference type="GO" id="GO:0009358">
    <property type="term" value="C:polyphosphate kinase complex"/>
    <property type="evidence" value="ECO:0007669"/>
    <property type="project" value="InterPro"/>
</dbReference>
<keyword evidence="6" id="KW-0479">Metal-binding</keyword>
<comment type="catalytic activity">
    <reaction evidence="6 7">
        <text>[phosphate](n) + ATP = [phosphate](n+1) + ADP</text>
        <dbReference type="Rhea" id="RHEA:19573"/>
        <dbReference type="Rhea" id="RHEA-COMP:9859"/>
        <dbReference type="Rhea" id="RHEA-COMP:14280"/>
        <dbReference type="ChEBI" id="CHEBI:16838"/>
        <dbReference type="ChEBI" id="CHEBI:30616"/>
        <dbReference type="ChEBI" id="CHEBI:456216"/>
        <dbReference type="EC" id="2.7.4.1"/>
    </reaction>
</comment>
<accession>A0A1P8W9Y2</accession>
<evidence type="ECO:0000313" key="14">
    <source>
        <dbReference type="Proteomes" id="UP000187735"/>
    </source>
</evidence>
<dbReference type="NCBIfam" id="NF003918">
    <property type="entry name" value="PRK05443.1-2"/>
    <property type="match status" value="1"/>
</dbReference>
<dbReference type="CDD" id="cd09168">
    <property type="entry name" value="PLDc_PaPPK1_C2_like"/>
    <property type="match status" value="1"/>
</dbReference>
<evidence type="ECO:0000259" key="11">
    <source>
        <dbReference type="Pfam" id="PF13090"/>
    </source>
</evidence>
<comment type="similarity">
    <text evidence="6 7">Belongs to the polyphosphate kinase 1 (PPK1) family.</text>
</comment>
<dbReference type="RefSeq" id="WP_077022701.1">
    <property type="nucleotide sequence ID" value="NZ_CP017641.1"/>
</dbReference>
<dbReference type="OrthoDB" id="9761456at2"/>
<feature type="domain" description="Polyphosphate kinase N-terminal" evidence="10">
    <location>
        <begin position="8"/>
        <end position="112"/>
    </location>
</feature>
<evidence type="ECO:0000256" key="2">
    <source>
        <dbReference type="ARBA" id="ARBA00022679"/>
    </source>
</evidence>
<dbReference type="InterPro" id="IPR003414">
    <property type="entry name" value="PP_kinase"/>
</dbReference>
<comment type="cofactor">
    <cofactor evidence="6">
        <name>Mg(2+)</name>
        <dbReference type="ChEBI" id="CHEBI:18420"/>
    </cofactor>
</comment>
<dbReference type="NCBIfam" id="NF003921">
    <property type="entry name" value="PRK05443.2-2"/>
    <property type="match status" value="1"/>
</dbReference>
<keyword evidence="3 6" id="KW-0547">Nucleotide-binding</keyword>
<dbReference type="AlphaFoldDB" id="A0A1P8W9Y2"/>
<dbReference type="GO" id="GO:0046872">
    <property type="term" value="F:metal ion binding"/>
    <property type="evidence" value="ECO:0007669"/>
    <property type="project" value="UniProtKB-KW"/>
</dbReference>
<dbReference type="STRING" id="1891926.Fuma_00451"/>
<dbReference type="Proteomes" id="UP000187735">
    <property type="component" value="Chromosome"/>
</dbReference>
<organism evidence="13 14">
    <name type="scientific">Fuerstiella marisgermanici</name>
    <dbReference type="NCBI Taxonomy" id="1891926"/>
    <lineage>
        <taxon>Bacteria</taxon>
        <taxon>Pseudomonadati</taxon>
        <taxon>Planctomycetota</taxon>
        <taxon>Planctomycetia</taxon>
        <taxon>Planctomycetales</taxon>
        <taxon>Planctomycetaceae</taxon>
        <taxon>Fuerstiella</taxon>
    </lineage>
</organism>
<dbReference type="GO" id="GO:0005524">
    <property type="term" value="F:ATP binding"/>
    <property type="evidence" value="ECO:0007669"/>
    <property type="project" value="UniProtKB-KW"/>
</dbReference>
<evidence type="ECO:0000256" key="7">
    <source>
        <dbReference type="RuleBase" id="RU003800"/>
    </source>
</evidence>